<dbReference type="OrthoDB" id="7066919at2"/>
<dbReference type="EMBL" id="FNFH01000002">
    <property type="protein sequence ID" value="SDJ97826.1"/>
    <property type="molecule type" value="Genomic_DNA"/>
</dbReference>
<keyword evidence="3" id="KW-1185">Reference proteome</keyword>
<evidence type="ECO:0000313" key="2">
    <source>
        <dbReference type="EMBL" id="SDJ97826.1"/>
    </source>
</evidence>
<name>A0A1G8Y4W2_9GAMM</name>
<dbReference type="Proteomes" id="UP000199305">
    <property type="component" value="Unassembled WGS sequence"/>
</dbReference>
<sequence>MRKCLFVLLFSVCPSVSASDLCSILSGAKVISEDGKFLGVVASSYSSDSIFNEYGSHGSEYSTDSIWNEYGTYGGEYSTKSPFNPYTSTPPFLVKDGKAIAYLSVNKSLNAAVNPWVLKSCYE</sequence>
<protein>
    <submittedName>
        <fullName evidence="2">Uncharacterized protein</fullName>
    </submittedName>
</protein>
<dbReference type="AlphaFoldDB" id="A0A1G8Y4W2"/>
<gene>
    <name evidence="2" type="ORF">SAMN05216212_1359</name>
</gene>
<evidence type="ECO:0000256" key="1">
    <source>
        <dbReference type="SAM" id="SignalP"/>
    </source>
</evidence>
<reference evidence="3" key="1">
    <citation type="submission" date="2016-10" db="EMBL/GenBank/DDBJ databases">
        <authorList>
            <person name="Varghese N."/>
            <person name="Submissions S."/>
        </authorList>
    </citation>
    <scope>NUCLEOTIDE SEQUENCE [LARGE SCALE GENOMIC DNA]</scope>
    <source>
        <strain evidence="3">CGMCC 1.10658</strain>
    </source>
</reference>
<feature type="signal peptide" evidence="1">
    <location>
        <begin position="1"/>
        <end position="18"/>
    </location>
</feature>
<evidence type="ECO:0000313" key="3">
    <source>
        <dbReference type="Proteomes" id="UP000199305"/>
    </source>
</evidence>
<organism evidence="2 3">
    <name type="scientific">Microbulbifer yueqingensis</name>
    <dbReference type="NCBI Taxonomy" id="658219"/>
    <lineage>
        <taxon>Bacteria</taxon>
        <taxon>Pseudomonadati</taxon>
        <taxon>Pseudomonadota</taxon>
        <taxon>Gammaproteobacteria</taxon>
        <taxon>Cellvibrionales</taxon>
        <taxon>Microbulbiferaceae</taxon>
        <taxon>Microbulbifer</taxon>
    </lineage>
</organism>
<keyword evidence="1" id="KW-0732">Signal</keyword>
<proteinExistence type="predicted"/>
<feature type="chain" id="PRO_5011644029" evidence="1">
    <location>
        <begin position="19"/>
        <end position="123"/>
    </location>
</feature>
<accession>A0A1G8Y4W2</accession>